<dbReference type="STRING" id="56780.SYN_03146"/>
<dbReference type="HOGENOM" id="CLU_3066986_0_0_7"/>
<keyword evidence="2" id="KW-1185">Reference proteome</keyword>
<sequence>MISLHFQYETLYCLVFRKKFFTNSLQSFSGKLNWTSTNLREELCKKEQFDFSM</sequence>
<proteinExistence type="predicted"/>
<organism evidence="1 2">
    <name type="scientific">Syntrophus aciditrophicus (strain SB)</name>
    <dbReference type="NCBI Taxonomy" id="56780"/>
    <lineage>
        <taxon>Bacteria</taxon>
        <taxon>Pseudomonadati</taxon>
        <taxon>Thermodesulfobacteriota</taxon>
        <taxon>Syntrophia</taxon>
        <taxon>Syntrophales</taxon>
        <taxon>Syntrophaceae</taxon>
        <taxon>Syntrophus</taxon>
    </lineage>
</organism>
<evidence type="ECO:0000313" key="1">
    <source>
        <dbReference type="EMBL" id="ABC77498.1"/>
    </source>
</evidence>
<accession>Q2LTT6</accession>
<dbReference type="KEGG" id="sat:SYN_03146"/>
<reference evidence="1 2" key="1">
    <citation type="journal article" date="2007" name="Proc. Natl. Acad. Sci. U.S.A.">
        <title>The genome of Syntrophus aciditrophicus: life at the thermodynamic limit of microbial growth.</title>
        <authorList>
            <person name="McInerney M.J."/>
            <person name="Rohlin L."/>
            <person name="Mouttaki H."/>
            <person name="Kim U."/>
            <person name="Krupp R.S."/>
            <person name="Rios-Hernandez L."/>
            <person name="Sieber J."/>
            <person name="Struchtemeyer C.G."/>
            <person name="Bhattacharyya A."/>
            <person name="Campbell J.W."/>
            <person name="Gunsalus R.P."/>
        </authorList>
    </citation>
    <scope>NUCLEOTIDE SEQUENCE [LARGE SCALE GENOMIC DNA]</scope>
    <source>
        <strain evidence="1 2">SB</strain>
    </source>
</reference>
<dbReference type="EMBL" id="CP000252">
    <property type="protein sequence ID" value="ABC77498.1"/>
    <property type="molecule type" value="Genomic_DNA"/>
</dbReference>
<evidence type="ECO:0000313" key="2">
    <source>
        <dbReference type="Proteomes" id="UP000001933"/>
    </source>
</evidence>
<dbReference type="Proteomes" id="UP000001933">
    <property type="component" value="Chromosome"/>
</dbReference>
<dbReference type="AlphaFoldDB" id="Q2LTT6"/>
<name>Q2LTT6_SYNAS</name>
<protein>
    <submittedName>
        <fullName evidence="1">Hypothetical cytosolic protein</fullName>
    </submittedName>
</protein>
<dbReference type="InParanoid" id="Q2LTT6"/>
<gene>
    <name evidence="1" type="ORF">SYN_03146</name>
</gene>